<protein>
    <submittedName>
        <fullName evidence="6">Uu.00g128200.m01.CDS01</fullName>
    </submittedName>
</protein>
<dbReference type="Pfam" id="PF00082">
    <property type="entry name" value="Peptidase_S8"/>
    <property type="match status" value="1"/>
</dbReference>
<proteinExistence type="predicted"/>
<evidence type="ECO:0000313" key="7">
    <source>
        <dbReference type="Proteomes" id="UP001295740"/>
    </source>
</evidence>
<dbReference type="SUPFAM" id="SSF52743">
    <property type="entry name" value="Subtilisin-like"/>
    <property type="match status" value="1"/>
</dbReference>
<dbReference type="Proteomes" id="UP001295740">
    <property type="component" value="Unassembled WGS sequence"/>
</dbReference>
<organism evidence="6 7">
    <name type="scientific">Anthostomella pinea</name>
    <dbReference type="NCBI Taxonomy" id="933095"/>
    <lineage>
        <taxon>Eukaryota</taxon>
        <taxon>Fungi</taxon>
        <taxon>Dikarya</taxon>
        <taxon>Ascomycota</taxon>
        <taxon>Pezizomycotina</taxon>
        <taxon>Sordariomycetes</taxon>
        <taxon>Xylariomycetidae</taxon>
        <taxon>Xylariales</taxon>
        <taxon>Xylariaceae</taxon>
        <taxon>Anthostomella</taxon>
    </lineage>
</organism>
<accession>A0AAI8VJ02</accession>
<evidence type="ECO:0000256" key="3">
    <source>
        <dbReference type="ARBA" id="ARBA00022825"/>
    </source>
</evidence>
<dbReference type="EMBL" id="CAUWAG010000007">
    <property type="protein sequence ID" value="CAJ2505426.1"/>
    <property type="molecule type" value="Genomic_DNA"/>
</dbReference>
<gene>
    <name evidence="6" type="ORF">KHLLAP_LOCUS5894</name>
</gene>
<dbReference type="PRINTS" id="PR00723">
    <property type="entry name" value="SUBTILISIN"/>
</dbReference>
<dbReference type="PROSITE" id="PS00138">
    <property type="entry name" value="SUBTILASE_SER"/>
    <property type="match status" value="1"/>
</dbReference>
<dbReference type="GO" id="GO:0004252">
    <property type="term" value="F:serine-type endopeptidase activity"/>
    <property type="evidence" value="ECO:0007669"/>
    <property type="project" value="InterPro"/>
</dbReference>
<evidence type="ECO:0000256" key="1">
    <source>
        <dbReference type="ARBA" id="ARBA00022670"/>
    </source>
</evidence>
<comment type="caution">
    <text evidence="6">The sequence shown here is derived from an EMBL/GenBank/DDBJ whole genome shotgun (WGS) entry which is preliminary data.</text>
</comment>
<name>A0AAI8VJ02_9PEZI</name>
<keyword evidence="1" id="KW-0645">Protease</keyword>
<keyword evidence="3" id="KW-0720">Serine protease</keyword>
<evidence type="ECO:0000259" key="5">
    <source>
        <dbReference type="Pfam" id="PF00082"/>
    </source>
</evidence>
<keyword evidence="7" id="KW-1185">Reference proteome</keyword>
<dbReference type="AlphaFoldDB" id="A0AAI8VJ02"/>
<dbReference type="InterPro" id="IPR023828">
    <property type="entry name" value="Peptidase_S8_Ser-AS"/>
</dbReference>
<evidence type="ECO:0000313" key="6">
    <source>
        <dbReference type="EMBL" id="CAJ2505426.1"/>
    </source>
</evidence>
<feature type="domain" description="Peptidase S8/S53" evidence="5">
    <location>
        <begin position="279"/>
        <end position="395"/>
    </location>
</feature>
<sequence length="736" mass="81952">MWHYNWTAEFADKNIGERVATDMVHDDVDCSTGYGYLAEMDIAQGYPFMYSLTNGSHSLKHADKLISFTHLSPTMEEMQARVARYGPGWNFVKWSRRPSSQQTPTNKTSEEELAHLVPTDEPLPPTFDQQRLISADSRMPLIGQPYSRDDTDGEGITVFVLYTGFDVSANFADWGLTQDDINGDWGEVSYTLPNNVALKVVPQEMWLPENMDDVAAENGVIVGHGTPFLIKTRNSFRDATGDFYTADTQVQAIDASLKWSTSSRIEGSRARPLPRVLSDLGVVYVLAAGNGGFDPNNPNGDLSYMADTIPISMAKADSNVIAVGGTDSLGRYWPRTSPEGDYCNCPVTIWAQATKVRCAGIGGIPVDVDGTSAAAPQVAGLAAYFLRLYPGSFQWDPNGAADQGYRHTKNLKDLMTGLAYRRVPMDQQLPPAGVQLPYPMPADIRVAYNGIHGQQPNCDAPPNPIHPKSDGAGHDSPVTVTDRGTLEREHTHDFKHILALEHVHELDFDREHAYDFKHILDLEHGHELDLDSEHAHNFKQVHDLDHDRKQPHDFKHILDLEHVRDLDLGREQAHDIKHILEVDHDHFVFYHLDFVHQVHFVHQVNFLRQVDFVQHLNHHHIPNLDQANTHTHPNDHCETDEASHSVSCACAWDSGCAANAPEPGECNNKCPSKEDARYCDTKADSLSYPYGNCECKSSDCKDPSACQDIYCPSGVDKTCQRNDVGWGGSGFCTCET</sequence>
<keyword evidence="2" id="KW-0378">Hydrolase</keyword>
<dbReference type="InterPro" id="IPR036852">
    <property type="entry name" value="Peptidase_S8/S53_dom_sf"/>
</dbReference>
<dbReference type="GO" id="GO:0006508">
    <property type="term" value="P:proteolysis"/>
    <property type="evidence" value="ECO:0007669"/>
    <property type="project" value="UniProtKB-KW"/>
</dbReference>
<evidence type="ECO:0000256" key="4">
    <source>
        <dbReference type="SAM" id="MobiDB-lite"/>
    </source>
</evidence>
<dbReference type="Gene3D" id="3.40.50.200">
    <property type="entry name" value="Peptidase S8/S53 domain"/>
    <property type="match status" value="1"/>
</dbReference>
<reference evidence="6" key="1">
    <citation type="submission" date="2023-10" db="EMBL/GenBank/DDBJ databases">
        <authorList>
            <person name="Hackl T."/>
        </authorList>
    </citation>
    <scope>NUCLEOTIDE SEQUENCE</scope>
</reference>
<dbReference type="CDD" id="cd00306">
    <property type="entry name" value="Peptidases_S8_S53"/>
    <property type="match status" value="1"/>
</dbReference>
<feature type="region of interest" description="Disordered" evidence="4">
    <location>
        <begin position="452"/>
        <end position="475"/>
    </location>
</feature>
<dbReference type="InterPro" id="IPR015500">
    <property type="entry name" value="Peptidase_S8_subtilisin-rel"/>
</dbReference>
<evidence type="ECO:0000256" key="2">
    <source>
        <dbReference type="ARBA" id="ARBA00022801"/>
    </source>
</evidence>
<dbReference type="InterPro" id="IPR000209">
    <property type="entry name" value="Peptidase_S8/S53_dom"/>
</dbReference>